<accession>A0A846MQY2</accession>
<reference evidence="1 2" key="1">
    <citation type="submission" date="2020-03" db="EMBL/GenBank/DDBJ databases">
        <title>Genomic Encyclopedia of Type Strains, Phase IV (KMG-IV): sequencing the most valuable type-strain genomes for metagenomic binning, comparative biology and taxonomic classification.</title>
        <authorList>
            <person name="Goeker M."/>
        </authorList>
    </citation>
    <scope>NUCLEOTIDE SEQUENCE [LARGE SCALE GENOMIC DNA]</scope>
    <source>
        <strain evidence="1 2">DSM 5718</strain>
    </source>
</reference>
<name>A0A846MQY2_9BACT</name>
<gene>
    <name evidence="1" type="ORF">FHS56_001486</name>
</gene>
<evidence type="ECO:0008006" key="3">
    <source>
        <dbReference type="Google" id="ProtNLM"/>
    </source>
</evidence>
<organism evidence="1 2">
    <name type="scientific">Thermonema lapsum</name>
    <dbReference type="NCBI Taxonomy" id="28195"/>
    <lineage>
        <taxon>Bacteria</taxon>
        <taxon>Pseudomonadati</taxon>
        <taxon>Bacteroidota</taxon>
        <taxon>Cytophagia</taxon>
        <taxon>Cytophagales</taxon>
        <taxon>Thermonemataceae</taxon>
        <taxon>Thermonema</taxon>
    </lineage>
</organism>
<protein>
    <recommendedName>
        <fullName evidence="3">STAS/SEC14 domain-containing protein</fullName>
    </recommendedName>
</protein>
<dbReference type="AlphaFoldDB" id="A0A846MQY2"/>
<keyword evidence="2" id="KW-1185">Reference proteome</keyword>
<dbReference type="EMBL" id="JAASRN010000002">
    <property type="protein sequence ID" value="NIK73973.1"/>
    <property type="molecule type" value="Genomic_DNA"/>
</dbReference>
<dbReference type="RefSeq" id="WP_166919225.1">
    <property type="nucleotide sequence ID" value="NZ_JAASRN010000002.1"/>
</dbReference>
<dbReference type="Proteomes" id="UP000537126">
    <property type="component" value="Unassembled WGS sequence"/>
</dbReference>
<proteinExistence type="predicted"/>
<evidence type="ECO:0000313" key="2">
    <source>
        <dbReference type="Proteomes" id="UP000537126"/>
    </source>
</evidence>
<comment type="caution">
    <text evidence="1">The sequence shown here is derived from an EMBL/GenBank/DDBJ whole genome shotgun (WGS) entry which is preliminary data.</text>
</comment>
<sequence length="144" mass="17325">MIDLSSAYYHTEHVNMFYVSAPENWLEMQWKGHIAFAEVQEAMQKALKILKEVKSDKLLSDHRAVTNSWDSANRWIVERWLNDAQRLRLRYVAFVAPEELLPRISLDNLYRMLMRKRPEMKENVRIFKEIEEARSWLRTMALNQ</sequence>
<evidence type="ECO:0000313" key="1">
    <source>
        <dbReference type="EMBL" id="NIK73973.1"/>
    </source>
</evidence>